<keyword evidence="2" id="KW-1185">Reference proteome</keyword>
<gene>
    <name evidence="1" type="ORF">CALCODRAFT_372827</name>
</gene>
<dbReference type="AlphaFoldDB" id="A0A165EFP6"/>
<accession>A0A165EFP6</accession>
<reference evidence="1 2" key="1">
    <citation type="journal article" date="2016" name="Mol. Biol. Evol.">
        <title>Comparative Genomics of Early-Diverging Mushroom-Forming Fungi Provides Insights into the Origins of Lignocellulose Decay Capabilities.</title>
        <authorList>
            <person name="Nagy L.G."/>
            <person name="Riley R."/>
            <person name="Tritt A."/>
            <person name="Adam C."/>
            <person name="Daum C."/>
            <person name="Floudas D."/>
            <person name="Sun H."/>
            <person name="Yadav J.S."/>
            <person name="Pangilinan J."/>
            <person name="Larsson K.H."/>
            <person name="Matsuura K."/>
            <person name="Barry K."/>
            <person name="Labutti K."/>
            <person name="Kuo R."/>
            <person name="Ohm R.A."/>
            <person name="Bhattacharya S.S."/>
            <person name="Shirouzu T."/>
            <person name="Yoshinaga Y."/>
            <person name="Martin F.M."/>
            <person name="Grigoriev I.V."/>
            <person name="Hibbett D.S."/>
        </authorList>
    </citation>
    <scope>NUCLEOTIDE SEQUENCE [LARGE SCALE GENOMIC DNA]</scope>
    <source>
        <strain evidence="1 2">HHB12733</strain>
    </source>
</reference>
<sequence>MACRLESGLVCASDPQRFARHAWCGSLHAMRSTAREVTRSRVKSPSFPDRVAAKRSQLLICRRAAFAPPTSAAGHAPRARSAMAVWTVARHKGIGLNSRALGEERDAVSDGPLVWGIVESMTTAPRPMILGVALTEMKSPGLAKPNRPTLGCLSPFHPANDKSLRVWGTRGRQSLAEVWRRYCCPGPTGSVTT</sequence>
<dbReference type="InParanoid" id="A0A165EFP6"/>
<dbReference type="Proteomes" id="UP000076842">
    <property type="component" value="Unassembled WGS sequence"/>
</dbReference>
<organism evidence="1 2">
    <name type="scientific">Calocera cornea HHB12733</name>
    <dbReference type="NCBI Taxonomy" id="1353952"/>
    <lineage>
        <taxon>Eukaryota</taxon>
        <taxon>Fungi</taxon>
        <taxon>Dikarya</taxon>
        <taxon>Basidiomycota</taxon>
        <taxon>Agaricomycotina</taxon>
        <taxon>Dacrymycetes</taxon>
        <taxon>Dacrymycetales</taxon>
        <taxon>Dacrymycetaceae</taxon>
        <taxon>Calocera</taxon>
    </lineage>
</organism>
<name>A0A165EFP6_9BASI</name>
<proteinExistence type="predicted"/>
<dbReference type="EMBL" id="KV424007">
    <property type="protein sequence ID" value="KZT54771.1"/>
    <property type="molecule type" value="Genomic_DNA"/>
</dbReference>
<evidence type="ECO:0000313" key="2">
    <source>
        <dbReference type="Proteomes" id="UP000076842"/>
    </source>
</evidence>
<evidence type="ECO:0000313" key="1">
    <source>
        <dbReference type="EMBL" id="KZT54771.1"/>
    </source>
</evidence>
<protein>
    <submittedName>
        <fullName evidence="1">Uncharacterized protein</fullName>
    </submittedName>
</protein>